<dbReference type="Gene3D" id="3.60.15.10">
    <property type="entry name" value="Ribonuclease Z/Hydroxyacylglutathione hydrolase-like"/>
    <property type="match status" value="1"/>
</dbReference>
<sequence>MEAAAAAGASEDEIKSTLNDKCTFGLVISGREGGLLESDLTNVLLRTNSSRGNFISLDAGILLSGIYKFVSSETNNQTFIKLLFPNLPSWLSSVDMSSLKTTSEKNQYYLSLSGYIMKQFILGYFIGHAHLDHLSGLVISSPEGTFMDTSTKDYQIPSSKRIITSTEVISAINSSLFNDKVWPDIPKYTPWYQYQPIEHNINYYVNDLIYMSPNSFNPKIDTHQLIGSNYLFSDTTVKSFSLCHSLPSAAFLFEHDNVQLIFFSDTGSNTYSSCDWRSKITAVWNAVDISKLRVIIIEVSFTNEAQDSELYGHMRPKDLVLILKELSNLKGDKLSSLTIVVTHIKPTFTSTFSESAQVLIQKQLQSGLKEASLDCAVTIPEQGQFLCFY</sequence>
<dbReference type="GO" id="GO:0047555">
    <property type="term" value="F:3',5'-cyclic-GMP phosphodiesterase activity"/>
    <property type="evidence" value="ECO:0007669"/>
    <property type="project" value="TreeGrafter"/>
</dbReference>
<organism evidence="6">
    <name type="scientific">Naegleria gruberi</name>
    <name type="common">Amoeba</name>
    <dbReference type="NCBI Taxonomy" id="5762"/>
    <lineage>
        <taxon>Eukaryota</taxon>
        <taxon>Discoba</taxon>
        <taxon>Heterolobosea</taxon>
        <taxon>Tetramitia</taxon>
        <taxon>Eutetramitia</taxon>
        <taxon>Vahlkampfiidae</taxon>
        <taxon>Naegleria</taxon>
    </lineage>
</organism>
<dbReference type="VEuPathDB" id="AmoebaDB:NAEGRDRAFT_80809"/>
<comment type="similarity">
    <text evidence="3 4">Belongs to the cyclic nucleotide phosphodiesterase class-II family.</text>
</comment>
<dbReference type="Proteomes" id="UP000006671">
    <property type="component" value="Unassembled WGS sequence"/>
</dbReference>
<protein>
    <submittedName>
        <fullName evidence="5">Cyclic-amp phosphodiesterase, class-II</fullName>
    </submittedName>
</protein>
<dbReference type="PRINTS" id="PR00388">
    <property type="entry name" value="PDIESTERASE2"/>
</dbReference>
<reference evidence="5 6" key="1">
    <citation type="journal article" date="2010" name="Cell">
        <title>The genome of Naegleria gruberi illuminates early eukaryotic versatility.</title>
        <authorList>
            <person name="Fritz-Laylin L.K."/>
            <person name="Prochnik S.E."/>
            <person name="Ginger M.L."/>
            <person name="Dacks J.B."/>
            <person name="Carpenter M.L."/>
            <person name="Field M.C."/>
            <person name="Kuo A."/>
            <person name="Paredez A."/>
            <person name="Chapman J."/>
            <person name="Pham J."/>
            <person name="Shu S."/>
            <person name="Neupane R."/>
            <person name="Cipriano M."/>
            <person name="Mancuso J."/>
            <person name="Tu H."/>
            <person name="Salamov A."/>
            <person name="Lindquist E."/>
            <person name="Shapiro H."/>
            <person name="Lucas S."/>
            <person name="Grigoriev I.V."/>
            <person name="Cande W.Z."/>
            <person name="Fulton C."/>
            <person name="Rokhsar D.S."/>
            <person name="Dawson S.C."/>
        </authorList>
    </citation>
    <scope>NUCLEOTIDE SEQUENCE [LARGE SCALE GENOMIC DNA]</scope>
    <source>
        <strain evidence="5 6">NEG-M</strain>
    </source>
</reference>
<dbReference type="KEGG" id="ngr:NAEGRDRAFT_80809"/>
<dbReference type="SUPFAM" id="SSF56281">
    <property type="entry name" value="Metallo-hydrolase/oxidoreductase"/>
    <property type="match status" value="1"/>
</dbReference>
<dbReference type="CDD" id="cd07735">
    <property type="entry name" value="class_II_PDE_MBL-fold"/>
    <property type="match status" value="1"/>
</dbReference>
<dbReference type="GO" id="GO:0004115">
    <property type="term" value="F:3',5'-cyclic-AMP phosphodiesterase activity"/>
    <property type="evidence" value="ECO:0007669"/>
    <property type="project" value="UniProtKB-UniRule"/>
</dbReference>
<dbReference type="PROSITE" id="PS00607">
    <property type="entry name" value="PDEASE_II"/>
    <property type="match status" value="1"/>
</dbReference>
<dbReference type="AlphaFoldDB" id="D2VQ72"/>
<dbReference type="GO" id="GO:0006198">
    <property type="term" value="P:cAMP catabolic process"/>
    <property type="evidence" value="ECO:0007669"/>
    <property type="project" value="UniProtKB-UniRule"/>
</dbReference>
<keyword evidence="6" id="KW-1185">Reference proteome</keyword>
<dbReference type="InParanoid" id="D2VQ72"/>
<dbReference type="PANTHER" id="PTHR28283">
    <property type="entry name" value="3',5'-CYCLIC-NUCLEOTIDE PHOSPHODIESTERASE 1"/>
    <property type="match status" value="1"/>
</dbReference>
<dbReference type="EMBL" id="GG738888">
    <property type="protein sequence ID" value="EFC41057.1"/>
    <property type="molecule type" value="Genomic_DNA"/>
</dbReference>
<evidence type="ECO:0000313" key="5">
    <source>
        <dbReference type="EMBL" id="EFC41057.1"/>
    </source>
</evidence>
<keyword evidence="2 4" id="KW-0114">cAMP</keyword>
<dbReference type="GO" id="GO:1902660">
    <property type="term" value="P:negative regulation of glucose mediated signaling pathway"/>
    <property type="evidence" value="ECO:0007669"/>
    <property type="project" value="TreeGrafter"/>
</dbReference>
<evidence type="ECO:0000256" key="2">
    <source>
        <dbReference type="ARBA" id="ARBA00023149"/>
    </source>
</evidence>
<gene>
    <name evidence="5" type="ORF">NAEGRDRAFT_80809</name>
</gene>
<evidence type="ECO:0000256" key="4">
    <source>
        <dbReference type="PIRNR" id="PIRNR000962"/>
    </source>
</evidence>
<dbReference type="RefSeq" id="XP_002673801.1">
    <property type="nucleotide sequence ID" value="XM_002673755.1"/>
</dbReference>
<dbReference type="GeneID" id="8855640"/>
<proteinExistence type="inferred from homology"/>
<dbReference type="InterPro" id="IPR024225">
    <property type="entry name" value="cAMP-PdiesteraseII_CS"/>
</dbReference>
<dbReference type="PIRSF" id="PIRSF000962">
    <property type="entry name" value="Cyc_nuc_PDEase"/>
    <property type="match status" value="1"/>
</dbReference>
<accession>D2VQ72</accession>
<dbReference type="InterPro" id="IPR036866">
    <property type="entry name" value="RibonucZ/Hydroxyglut_hydro"/>
</dbReference>
<dbReference type="InterPro" id="IPR000396">
    <property type="entry name" value="Pdiesterase2"/>
</dbReference>
<name>D2VQ72_NAEGR</name>
<keyword evidence="1 4" id="KW-0378">Hydrolase</keyword>
<evidence type="ECO:0000256" key="1">
    <source>
        <dbReference type="ARBA" id="ARBA00022801"/>
    </source>
</evidence>
<dbReference type="OrthoDB" id="258495at2759"/>
<dbReference type="Pfam" id="PF02112">
    <property type="entry name" value="PDEase_II"/>
    <property type="match status" value="1"/>
</dbReference>
<dbReference type="PANTHER" id="PTHR28283:SF1">
    <property type="entry name" value="3',5'-CYCLIC-NUCLEOTIDE PHOSPHODIESTERASE 1"/>
    <property type="match status" value="1"/>
</dbReference>
<evidence type="ECO:0000256" key="3">
    <source>
        <dbReference type="ARBA" id="ARBA00025762"/>
    </source>
</evidence>
<evidence type="ECO:0000313" key="6">
    <source>
        <dbReference type="Proteomes" id="UP000006671"/>
    </source>
</evidence>
<dbReference type="STRING" id="5762.D2VQ72"/>